<dbReference type="NCBIfam" id="TIGR00740">
    <property type="entry name" value="carboxy-S-adenosyl-L-methionine synthase CmoA"/>
    <property type="match status" value="1"/>
</dbReference>
<evidence type="ECO:0000256" key="2">
    <source>
        <dbReference type="ARBA" id="ARBA00022691"/>
    </source>
</evidence>
<dbReference type="InterPro" id="IPR029063">
    <property type="entry name" value="SAM-dependent_MTases_sf"/>
</dbReference>
<dbReference type="EMBL" id="CP149822">
    <property type="protein sequence ID" value="WZN42044.1"/>
    <property type="molecule type" value="Genomic_DNA"/>
</dbReference>
<evidence type="ECO:0000256" key="3">
    <source>
        <dbReference type="HAMAP-Rule" id="MF_01589"/>
    </source>
</evidence>
<name>A0ABZ2YRF1_9BACT</name>
<keyword evidence="2 3" id="KW-0949">S-adenosyl-L-methionine</keyword>
<protein>
    <recommendedName>
        <fullName evidence="3">Carboxy-S-adenosyl-L-methionine synthase</fullName>
        <shortName evidence="3">Cx-SAM synthase</shortName>
        <ecNumber evidence="3">2.1.3.-</ecNumber>
    </recommendedName>
</protein>
<sequence length="444" mass="51452">MNQLIESVENYVLLFLKQKLSSDLVFHNLAHTSEVVNAAWEIGQNSDLDKSEMEILIVAAWFHDCGYAYAYTGHEEESKKIAKSYLEKCGANTDFILSVLACIEATKFPQRPRTMVEKVLCDADLFHFTKTSYPHYAKAIRKEFEVFLDKIYSEEEWQKVNTSLLMAHNYCTEYGKSVLSRFKDVNVELVNKKKIKMKDENTNNLSDDVFKKKVDTAFDFAFDKKVALVFDDMVSRSVPFYGEMQRMVSELAKNHVQPKTKVYDIGCSTGTTLIQISKLVPENVNLVGIDDSEEMIVKCREKLNSLSLNREIELNMVDITKDVPVQDASVVTMVLVLQFVRPINRLEIVKKIYDGLTENGVFIIVEKILTEEASFNREYINYYYDFKRRNEYSELEISQKREALENVLIPYKTSENINMLKNAGFKQVEVFFRWYNFTGIIAKK</sequence>
<feature type="binding site" evidence="3">
    <location>
        <begin position="266"/>
        <end position="268"/>
    </location>
    <ligand>
        <name>S-adenosyl-L-methionine</name>
        <dbReference type="ChEBI" id="CHEBI:59789"/>
    </ligand>
</feature>
<keyword evidence="6" id="KW-1185">Reference proteome</keyword>
<feature type="domain" description="HD/PDEase" evidence="4">
    <location>
        <begin position="24"/>
        <end position="138"/>
    </location>
</feature>
<organism evidence="5 6">
    <name type="scientific">Chitinophaga pollutisoli</name>
    <dbReference type="NCBI Taxonomy" id="3133966"/>
    <lineage>
        <taxon>Bacteria</taxon>
        <taxon>Pseudomonadati</taxon>
        <taxon>Bacteroidota</taxon>
        <taxon>Chitinophagia</taxon>
        <taxon>Chitinophagales</taxon>
        <taxon>Chitinophagaceae</taxon>
        <taxon>Chitinophaga</taxon>
    </lineage>
</organism>
<dbReference type="CDD" id="cd00077">
    <property type="entry name" value="HDc"/>
    <property type="match status" value="1"/>
</dbReference>
<evidence type="ECO:0000256" key="1">
    <source>
        <dbReference type="ARBA" id="ARBA00022679"/>
    </source>
</evidence>
<dbReference type="CDD" id="cd02440">
    <property type="entry name" value="AdoMet_MTases"/>
    <property type="match status" value="1"/>
</dbReference>
<dbReference type="HAMAP" id="MF_01589">
    <property type="entry name" value="Cx_SAM_synthase"/>
    <property type="match status" value="1"/>
</dbReference>
<dbReference type="Proteomes" id="UP001485459">
    <property type="component" value="Chromosome"/>
</dbReference>
<comment type="function">
    <text evidence="3">Catalyzes the conversion of S-adenosyl-L-methionine (SAM) to carboxy-S-adenosyl-L-methionine (Cx-SAM).</text>
</comment>
<feature type="binding site" evidence="3">
    <location>
        <position position="241"/>
    </location>
    <ligand>
        <name>S-adenosyl-L-methionine</name>
        <dbReference type="ChEBI" id="CHEBI:59789"/>
    </ligand>
</feature>
<accession>A0ABZ2YRF1</accession>
<comment type="similarity">
    <text evidence="3">Belongs to the class I-like SAM-binding methyltransferase superfamily. Cx-SAM synthase family.</text>
</comment>
<reference evidence="6" key="1">
    <citation type="submission" date="2024-03" db="EMBL/GenBank/DDBJ databases">
        <title>Chitinophaga horti sp. nov., isolated from garden soil.</title>
        <authorList>
            <person name="Lee D.S."/>
            <person name="Han D.M."/>
            <person name="Baek J.H."/>
            <person name="Choi D.G."/>
            <person name="Jeon J.H."/>
            <person name="Jeon C.O."/>
        </authorList>
    </citation>
    <scope>NUCLEOTIDE SEQUENCE [LARGE SCALE GENOMIC DNA]</scope>
    <source>
        <strain evidence="6">GPA1</strain>
    </source>
</reference>
<feature type="binding site" evidence="3">
    <location>
        <position position="401"/>
    </location>
    <ligand>
        <name>S-adenosyl-L-methionine</name>
        <dbReference type="ChEBI" id="CHEBI:59789"/>
    </ligand>
</feature>
<keyword evidence="1 3" id="KW-0808">Transferase</keyword>
<dbReference type="Gene3D" id="1.10.3210.10">
    <property type="entry name" value="Hypothetical protein af1432"/>
    <property type="match status" value="1"/>
</dbReference>
<evidence type="ECO:0000259" key="4">
    <source>
        <dbReference type="SMART" id="SM00471"/>
    </source>
</evidence>
<dbReference type="SUPFAM" id="SSF53335">
    <property type="entry name" value="S-adenosyl-L-methionine-dependent methyltransferases"/>
    <property type="match status" value="1"/>
</dbReference>
<evidence type="ECO:0000313" key="6">
    <source>
        <dbReference type="Proteomes" id="UP001485459"/>
    </source>
</evidence>
<dbReference type="RefSeq" id="WP_341836887.1">
    <property type="nucleotide sequence ID" value="NZ_CP149822.1"/>
</dbReference>
<evidence type="ECO:0000313" key="5">
    <source>
        <dbReference type="EMBL" id="WZN42044.1"/>
    </source>
</evidence>
<comment type="catalytic activity">
    <reaction evidence="3">
        <text>prephenate + S-adenosyl-L-methionine = carboxy-S-adenosyl-L-methionine + 3-phenylpyruvate + H2O</text>
        <dbReference type="Rhea" id="RHEA:51692"/>
        <dbReference type="ChEBI" id="CHEBI:15377"/>
        <dbReference type="ChEBI" id="CHEBI:18005"/>
        <dbReference type="ChEBI" id="CHEBI:29934"/>
        <dbReference type="ChEBI" id="CHEBI:59789"/>
        <dbReference type="ChEBI" id="CHEBI:134278"/>
    </reaction>
</comment>
<dbReference type="Pfam" id="PF08242">
    <property type="entry name" value="Methyltransf_12"/>
    <property type="match status" value="1"/>
</dbReference>
<dbReference type="InterPro" id="IPR003607">
    <property type="entry name" value="HD/PDEase_dom"/>
</dbReference>
<dbReference type="SMART" id="SM00471">
    <property type="entry name" value="HDc"/>
    <property type="match status" value="1"/>
</dbReference>
<dbReference type="SUPFAM" id="SSF109604">
    <property type="entry name" value="HD-domain/PDEase-like"/>
    <property type="match status" value="1"/>
</dbReference>
<dbReference type="PANTHER" id="PTHR43861:SF2">
    <property type="entry name" value="CARBOXY-S-ADENOSYL-L-METHIONINE SYNTHASE"/>
    <property type="match status" value="1"/>
</dbReference>
<dbReference type="Gene3D" id="3.40.50.150">
    <property type="entry name" value="Vaccinia Virus protein VP39"/>
    <property type="match status" value="1"/>
</dbReference>
<gene>
    <name evidence="3 5" type="primary">cmoA</name>
    <name evidence="5" type="ORF">WJU16_03210</name>
</gene>
<dbReference type="InterPro" id="IPR013217">
    <property type="entry name" value="Methyltransf_12"/>
</dbReference>
<dbReference type="InterPro" id="IPR005271">
    <property type="entry name" value="CmoA"/>
</dbReference>
<comment type="caution">
    <text evidence="3">Lacks conserved residue(s) required for the propagation of feature annotation.</text>
</comment>
<proteinExistence type="inferred from homology"/>
<dbReference type="PANTHER" id="PTHR43861">
    <property type="entry name" value="TRANS-ACONITATE 2-METHYLTRANSFERASE-RELATED"/>
    <property type="match status" value="1"/>
</dbReference>
<dbReference type="EC" id="2.1.3.-" evidence="3"/>
<feature type="binding site" evidence="3">
    <location>
        <begin position="318"/>
        <end position="319"/>
    </location>
    <ligand>
        <name>S-adenosyl-L-methionine</name>
        <dbReference type="ChEBI" id="CHEBI:59789"/>
    </ligand>
</feature>